<comment type="similarity">
    <text evidence="6">Belongs to the ABC-4 integral membrane protein family.</text>
</comment>
<dbReference type="GO" id="GO:0005886">
    <property type="term" value="C:plasma membrane"/>
    <property type="evidence" value="ECO:0007669"/>
    <property type="project" value="UniProtKB-SubCell"/>
</dbReference>
<keyword evidence="5 7" id="KW-0472">Membrane</keyword>
<dbReference type="Proteomes" id="UP000285173">
    <property type="component" value="Unassembled WGS sequence"/>
</dbReference>
<sequence>MLRMIFIQLWNERKMNMLIYLELVIVSVFLWYAADALFVNYKGYSRPLGFDISHVYHVELATVPQNSTDYDTSAVHNQCGAADFLTLRDRLAHHPKVEDVCFTSSVHFHYRFNNRFASFRQDSLIRNGYVRYVDPSYFRVFKVKTADGGPSEKLEQALRENRVVVTSTVADYFFGSASNAQNQEIQITDQGAQDSVFYRIGAVSEPQRYSEFHEYSCAYYKPIGPDEAFLQSSVQVVNGLRLFIRVKSDADNDRFVADFTREMLQQLRLGNIYLKEVVPMSYYRDEMLRSWVDNVRMYFSGILFFLLNVFLGIIGTFWFRTQQRSAEIGLRMAMGASRRNIFRHLFAEGFVLLGVAFVPAVFIFANLMYLEVTEQSEMQIPMLGRLLCGMGMTFGMIAIMVAVGIGFPAFRAMRLQPADTLHDE</sequence>
<gene>
    <name evidence="11" type="ORF">DW191_16325</name>
    <name evidence="10" type="ORF">DW986_15905</name>
</gene>
<feature type="transmembrane region" description="Helical" evidence="7">
    <location>
        <begin position="341"/>
        <end position="370"/>
    </location>
</feature>
<feature type="transmembrane region" description="Helical" evidence="7">
    <location>
        <begin position="297"/>
        <end position="320"/>
    </location>
</feature>
<feature type="transmembrane region" description="Helical" evidence="7">
    <location>
        <begin position="20"/>
        <end position="41"/>
    </location>
</feature>
<dbReference type="PANTHER" id="PTHR30572:SF4">
    <property type="entry name" value="ABC TRANSPORTER PERMEASE YTRF"/>
    <property type="match status" value="1"/>
</dbReference>
<evidence type="ECO:0000256" key="4">
    <source>
        <dbReference type="ARBA" id="ARBA00022989"/>
    </source>
</evidence>
<accession>A0A3R5ZYD4</accession>
<feature type="transmembrane region" description="Helical" evidence="7">
    <location>
        <begin position="382"/>
        <end position="407"/>
    </location>
</feature>
<keyword evidence="2" id="KW-1003">Cell membrane</keyword>
<reference evidence="12 13" key="1">
    <citation type="submission" date="2018-08" db="EMBL/GenBank/DDBJ databases">
        <title>A genome reference for cultivated species of the human gut microbiota.</title>
        <authorList>
            <person name="Zou Y."/>
            <person name="Xue W."/>
            <person name="Luo G."/>
        </authorList>
    </citation>
    <scope>NUCLEOTIDE SEQUENCE [LARGE SCALE GENOMIC DNA]</scope>
    <source>
        <strain evidence="11 12">AM16-50</strain>
        <strain evidence="10 13">AM50-15</strain>
    </source>
</reference>
<evidence type="ECO:0000259" key="9">
    <source>
        <dbReference type="Pfam" id="PF12704"/>
    </source>
</evidence>
<name>A0A3R5ZYD4_9BACT</name>
<keyword evidence="10" id="KW-0132">Cell division</keyword>
<evidence type="ECO:0000256" key="2">
    <source>
        <dbReference type="ARBA" id="ARBA00022475"/>
    </source>
</evidence>
<dbReference type="PANTHER" id="PTHR30572">
    <property type="entry name" value="MEMBRANE COMPONENT OF TRANSPORTER-RELATED"/>
    <property type="match status" value="1"/>
</dbReference>
<keyword evidence="10" id="KW-0131">Cell cycle</keyword>
<evidence type="ECO:0000256" key="7">
    <source>
        <dbReference type="SAM" id="Phobius"/>
    </source>
</evidence>
<dbReference type="InterPro" id="IPR050250">
    <property type="entry name" value="Macrolide_Exporter_MacB"/>
</dbReference>
<proteinExistence type="inferred from homology"/>
<comment type="caution">
    <text evidence="10">The sequence shown here is derived from an EMBL/GenBank/DDBJ whole genome shotgun (WGS) entry which is preliminary data.</text>
</comment>
<evidence type="ECO:0000256" key="6">
    <source>
        <dbReference type="ARBA" id="ARBA00038076"/>
    </source>
</evidence>
<dbReference type="Proteomes" id="UP000283732">
    <property type="component" value="Unassembled WGS sequence"/>
</dbReference>
<dbReference type="Pfam" id="PF12704">
    <property type="entry name" value="MacB_PCD"/>
    <property type="match status" value="1"/>
</dbReference>
<evidence type="ECO:0000256" key="3">
    <source>
        <dbReference type="ARBA" id="ARBA00022692"/>
    </source>
</evidence>
<dbReference type="RefSeq" id="WP_122203511.1">
    <property type="nucleotide sequence ID" value="NZ_JADNHS010000017.1"/>
</dbReference>
<evidence type="ECO:0000313" key="13">
    <source>
        <dbReference type="Proteomes" id="UP000285173"/>
    </source>
</evidence>
<keyword evidence="3 7" id="KW-0812">Transmembrane</keyword>
<evidence type="ECO:0000256" key="5">
    <source>
        <dbReference type="ARBA" id="ARBA00023136"/>
    </source>
</evidence>
<feature type="domain" description="MacB-like periplasmic core" evidence="9">
    <location>
        <begin position="85"/>
        <end position="260"/>
    </location>
</feature>
<dbReference type="Pfam" id="PF02687">
    <property type="entry name" value="FtsX"/>
    <property type="match status" value="1"/>
</dbReference>
<dbReference type="GO" id="GO:0051301">
    <property type="term" value="P:cell division"/>
    <property type="evidence" value="ECO:0007669"/>
    <property type="project" value="UniProtKB-KW"/>
</dbReference>
<dbReference type="AlphaFoldDB" id="A0A3R5ZYD4"/>
<protein>
    <submittedName>
        <fullName evidence="10">Cell division protein FtsX</fullName>
    </submittedName>
</protein>
<organism evidence="10 13">
    <name type="scientific">Parabacteroides merdae</name>
    <dbReference type="NCBI Taxonomy" id="46503"/>
    <lineage>
        <taxon>Bacteria</taxon>
        <taxon>Pseudomonadati</taxon>
        <taxon>Bacteroidota</taxon>
        <taxon>Bacteroidia</taxon>
        <taxon>Bacteroidales</taxon>
        <taxon>Tannerellaceae</taxon>
        <taxon>Parabacteroides</taxon>
    </lineage>
</organism>
<feature type="domain" description="ABC3 transporter permease C-terminal" evidence="8">
    <location>
        <begin position="301"/>
        <end position="417"/>
    </location>
</feature>
<dbReference type="EMBL" id="QRKC01000009">
    <property type="protein sequence ID" value="RHH75004.1"/>
    <property type="molecule type" value="Genomic_DNA"/>
</dbReference>
<dbReference type="InterPro" id="IPR025857">
    <property type="entry name" value="MacB_PCD"/>
</dbReference>
<evidence type="ECO:0000313" key="12">
    <source>
        <dbReference type="Proteomes" id="UP000283732"/>
    </source>
</evidence>
<evidence type="ECO:0000256" key="1">
    <source>
        <dbReference type="ARBA" id="ARBA00004651"/>
    </source>
</evidence>
<evidence type="ECO:0000313" key="10">
    <source>
        <dbReference type="EMBL" id="RGZ44775.1"/>
    </source>
</evidence>
<comment type="subcellular location">
    <subcellularLocation>
        <location evidence="1">Cell membrane</location>
        <topology evidence="1">Multi-pass membrane protein</topology>
    </subcellularLocation>
</comment>
<keyword evidence="4 7" id="KW-1133">Transmembrane helix</keyword>
<dbReference type="GO" id="GO:0022857">
    <property type="term" value="F:transmembrane transporter activity"/>
    <property type="evidence" value="ECO:0007669"/>
    <property type="project" value="TreeGrafter"/>
</dbReference>
<dbReference type="InterPro" id="IPR003838">
    <property type="entry name" value="ABC3_permease_C"/>
</dbReference>
<evidence type="ECO:0000259" key="8">
    <source>
        <dbReference type="Pfam" id="PF02687"/>
    </source>
</evidence>
<evidence type="ECO:0000313" key="11">
    <source>
        <dbReference type="EMBL" id="RHH75004.1"/>
    </source>
</evidence>
<dbReference type="EMBL" id="QSEF01000025">
    <property type="protein sequence ID" value="RGZ44775.1"/>
    <property type="molecule type" value="Genomic_DNA"/>
</dbReference>